<keyword evidence="9 12" id="KW-1133">Transmembrane helix</keyword>
<evidence type="ECO:0000313" key="17">
    <source>
        <dbReference type="Proteomes" id="UP000182975"/>
    </source>
</evidence>
<dbReference type="CDD" id="cd18569">
    <property type="entry name" value="ABC_6TM_NHLM_bacteriocin"/>
    <property type="match status" value="1"/>
</dbReference>
<dbReference type="InterPro" id="IPR011527">
    <property type="entry name" value="ABC1_TM_dom"/>
</dbReference>
<dbReference type="GO" id="GO:0043213">
    <property type="term" value="P:bacteriocin transport"/>
    <property type="evidence" value="ECO:0007669"/>
    <property type="project" value="UniProtKB-KW"/>
</dbReference>
<evidence type="ECO:0000256" key="4">
    <source>
        <dbReference type="ARBA" id="ARBA00022692"/>
    </source>
</evidence>
<dbReference type="OrthoDB" id="9806127at2"/>
<dbReference type="EMBL" id="FOEC01000009">
    <property type="protein sequence ID" value="SEO86856.1"/>
    <property type="molecule type" value="Genomic_DNA"/>
</dbReference>
<dbReference type="PATRIC" id="fig|79604.3.peg.1128"/>
<dbReference type="FunFam" id="3.40.50.300:FF:000299">
    <property type="entry name" value="ABC transporter ATP-binding protein/permease"/>
    <property type="match status" value="1"/>
</dbReference>
<evidence type="ECO:0000256" key="6">
    <source>
        <dbReference type="ARBA" id="ARBA00022807"/>
    </source>
</evidence>
<evidence type="ECO:0000256" key="11">
    <source>
        <dbReference type="ARBA" id="ARBA00043264"/>
    </source>
</evidence>
<dbReference type="Gene3D" id="1.20.1560.10">
    <property type="entry name" value="ABC transporter type 1, transmembrane domain"/>
    <property type="match status" value="1"/>
</dbReference>
<reference evidence="17" key="1">
    <citation type="submission" date="2016-10" db="EMBL/GenBank/DDBJ databases">
        <authorList>
            <person name="Varghese N."/>
        </authorList>
    </citation>
    <scope>NUCLEOTIDE SEQUENCE [LARGE SCALE GENOMIC DNA]</scope>
    <source>
        <strain evidence="17">DSM 21843</strain>
    </source>
</reference>
<evidence type="ECO:0000256" key="1">
    <source>
        <dbReference type="ARBA" id="ARBA00004651"/>
    </source>
</evidence>
<dbReference type="Pfam" id="PF03412">
    <property type="entry name" value="Peptidase_C39"/>
    <property type="match status" value="1"/>
</dbReference>
<keyword evidence="6" id="KW-0378">Hydrolase</keyword>
<dbReference type="PROSITE" id="PS50929">
    <property type="entry name" value="ABC_TM1F"/>
    <property type="match status" value="1"/>
</dbReference>
<dbReference type="InterPro" id="IPR022514">
    <property type="entry name" value="NHPM_micro_ABC1"/>
</dbReference>
<dbReference type="InterPro" id="IPR003593">
    <property type="entry name" value="AAA+_ATPase"/>
</dbReference>
<protein>
    <submittedName>
        <fullName evidence="16">NHLM bacteriocin system ABC transporter, peptidase/ATP-binding protein</fullName>
    </submittedName>
</protein>
<evidence type="ECO:0000256" key="9">
    <source>
        <dbReference type="ARBA" id="ARBA00022989"/>
    </source>
</evidence>
<evidence type="ECO:0000256" key="10">
    <source>
        <dbReference type="ARBA" id="ARBA00023136"/>
    </source>
</evidence>
<feature type="domain" description="ABC transporter" evidence="13">
    <location>
        <begin position="481"/>
        <end position="714"/>
    </location>
</feature>
<dbReference type="InterPro" id="IPR039421">
    <property type="entry name" value="Type_1_exporter"/>
</dbReference>
<dbReference type="PANTHER" id="PTHR24221:SF654">
    <property type="entry name" value="ATP-BINDING CASSETTE SUB-FAMILY B MEMBER 6"/>
    <property type="match status" value="1"/>
</dbReference>
<dbReference type="SUPFAM" id="SSF52540">
    <property type="entry name" value="P-loop containing nucleoside triphosphate hydrolases"/>
    <property type="match status" value="1"/>
</dbReference>
<feature type="transmembrane region" description="Helical" evidence="12">
    <location>
        <begin position="384"/>
        <end position="410"/>
    </location>
</feature>
<dbReference type="RefSeq" id="WP_066662436.1">
    <property type="nucleotide sequence ID" value="NZ_CP011402.1"/>
</dbReference>
<feature type="domain" description="ABC transmembrane type-1" evidence="14">
    <location>
        <begin position="164"/>
        <end position="445"/>
    </location>
</feature>
<feature type="transmembrane region" description="Helical" evidence="12">
    <location>
        <begin position="281"/>
        <end position="298"/>
    </location>
</feature>
<keyword evidence="2" id="KW-0813">Transport</keyword>
<keyword evidence="17" id="KW-1185">Reference proteome</keyword>
<dbReference type="InterPro" id="IPR027417">
    <property type="entry name" value="P-loop_NTPase"/>
</dbReference>
<feature type="domain" description="Peptidase C39" evidence="15">
    <location>
        <begin position="13"/>
        <end position="133"/>
    </location>
</feature>
<dbReference type="Proteomes" id="UP000182975">
    <property type="component" value="Unassembled WGS sequence"/>
</dbReference>
<accession>A0A172RY87</accession>
<dbReference type="InterPro" id="IPR017871">
    <property type="entry name" value="ABC_transporter-like_CS"/>
</dbReference>
<feature type="transmembrane region" description="Helical" evidence="12">
    <location>
        <begin position="163"/>
        <end position="187"/>
    </location>
</feature>
<evidence type="ECO:0000259" key="15">
    <source>
        <dbReference type="PROSITE" id="PS50990"/>
    </source>
</evidence>
<sequence>MRSTTKNVPVIMQMEASECGAICLAMMLAYYGRWVPLEEARVACGVSRDGSKEANIAKAGESYGLAATTNAYSIDELREKASFPCIASWKGAHFVVVKGISGSKVLLNDPSRGSVKVPLHSFERSYGGTVLAFEPTSTFEKGGQRPSTWAFTRRRLRGMKAPIAFVAVATFVLSLATILSTTVSTAFMDYVLSGEIPQWFGSILTLLSIAVVVRCAVSIANAAYLNCIRGKFAVVGASEFMWHLLHLPVGFYEQRAIGDLQQRQEANETVAATLVERLAPALFNVVLLVLYLGVMLAYSWKLTLVGVGAVAVNVIVANWASRARVNVSRQQMRSRGLLYSSTMAGIESIETIKASGAEEGFFERWSGYQALVNNASVRFSKVDLYFAAVPEFLAQFANIAVLLLGTFLIMSGQFTAGMLMAFQGLLASFMGPVDSVIGLGQQIQEMRTSMERVQDVLEHPADASESTLPAADVNDKLSGKVEIEHLSFGYSPLEPALIKDFSLSLEPGSWVALVGSSGSGKSTIAKLVSGLYEPWQGSIKFDGMPRSAIDPDRLHASLSVVDQDIMTVPDTIDANIRLWDQSIEEYEVIMAARDAGIHDAITQRAAGYQEVIAPRGRNFSGGQLQRLEIARALAADPSILILDEATSALDAKTEAHIMQSVRERGITCIVVAHRLSTIRDCDEIIVLHEGTIVERGTHDQLIAANGTYANLVRSN</sequence>
<dbReference type="Pfam" id="PF00005">
    <property type="entry name" value="ABC_tran"/>
    <property type="match status" value="1"/>
</dbReference>
<keyword evidence="6" id="KW-0645">Protease</keyword>
<name>A0A172RY87_9ACTN</name>
<dbReference type="GO" id="GO:0140359">
    <property type="term" value="F:ABC-type transporter activity"/>
    <property type="evidence" value="ECO:0007669"/>
    <property type="project" value="InterPro"/>
</dbReference>
<evidence type="ECO:0000256" key="3">
    <source>
        <dbReference type="ARBA" id="ARBA00022475"/>
    </source>
</evidence>
<keyword evidence="6" id="KW-0788">Thiol protease</keyword>
<evidence type="ECO:0000256" key="7">
    <source>
        <dbReference type="ARBA" id="ARBA00022840"/>
    </source>
</evidence>
<keyword evidence="4 12" id="KW-0812">Transmembrane</keyword>
<dbReference type="SUPFAM" id="SSF90123">
    <property type="entry name" value="ABC transporter transmembrane region"/>
    <property type="match status" value="1"/>
</dbReference>
<organism evidence="16 17">
    <name type="scientific">Denitrobacterium detoxificans</name>
    <dbReference type="NCBI Taxonomy" id="79604"/>
    <lineage>
        <taxon>Bacteria</taxon>
        <taxon>Bacillati</taxon>
        <taxon>Actinomycetota</taxon>
        <taxon>Coriobacteriia</taxon>
        <taxon>Eggerthellales</taxon>
        <taxon>Eggerthellaceae</taxon>
        <taxon>Denitrobacterium</taxon>
    </lineage>
</organism>
<gene>
    <name evidence="16" type="ORF">SAMN02910314_01434</name>
</gene>
<dbReference type="Gene3D" id="3.40.50.300">
    <property type="entry name" value="P-loop containing nucleotide triphosphate hydrolases"/>
    <property type="match status" value="1"/>
</dbReference>
<dbReference type="GO" id="GO:0005886">
    <property type="term" value="C:plasma membrane"/>
    <property type="evidence" value="ECO:0007669"/>
    <property type="project" value="UniProtKB-SubCell"/>
</dbReference>
<keyword evidence="3" id="KW-1003">Cell membrane</keyword>
<proteinExistence type="predicted"/>
<feature type="transmembrane region" description="Helical" evidence="12">
    <location>
        <begin position="304"/>
        <end position="325"/>
    </location>
</feature>
<dbReference type="PANTHER" id="PTHR24221">
    <property type="entry name" value="ATP-BINDING CASSETTE SUB-FAMILY B"/>
    <property type="match status" value="1"/>
</dbReference>
<comment type="subcellular location">
    <subcellularLocation>
        <location evidence="1">Cell membrane</location>
        <topology evidence="1">Multi-pass membrane protein</topology>
    </subcellularLocation>
</comment>
<dbReference type="GO" id="GO:0008234">
    <property type="term" value="F:cysteine-type peptidase activity"/>
    <property type="evidence" value="ECO:0007669"/>
    <property type="project" value="UniProtKB-KW"/>
</dbReference>
<keyword evidence="5" id="KW-0547">Nucleotide-binding</keyword>
<keyword evidence="11" id="KW-0080">Bacteriocin transport</keyword>
<dbReference type="InterPro" id="IPR036640">
    <property type="entry name" value="ABC1_TM_sf"/>
</dbReference>
<keyword evidence="10 12" id="KW-0472">Membrane</keyword>
<keyword evidence="7 16" id="KW-0067">ATP-binding</keyword>
<evidence type="ECO:0000313" key="16">
    <source>
        <dbReference type="EMBL" id="SEO86856.1"/>
    </source>
</evidence>
<dbReference type="GO" id="GO:0016887">
    <property type="term" value="F:ATP hydrolysis activity"/>
    <property type="evidence" value="ECO:0007669"/>
    <property type="project" value="InterPro"/>
</dbReference>
<dbReference type="NCBIfam" id="TIGR03796">
    <property type="entry name" value="NHLM_micro_ABC1"/>
    <property type="match status" value="1"/>
</dbReference>
<dbReference type="GO" id="GO:0006508">
    <property type="term" value="P:proteolysis"/>
    <property type="evidence" value="ECO:0007669"/>
    <property type="project" value="InterPro"/>
</dbReference>
<evidence type="ECO:0000256" key="12">
    <source>
        <dbReference type="SAM" id="Phobius"/>
    </source>
</evidence>
<evidence type="ECO:0000256" key="2">
    <source>
        <dbReference type="ARBA" id="ARBA00022448"/>
    </source>
</evidence>
<dbReference type="STRING" id="79604.AAY81_05590"/>
<dbReference type="SMART" id="SM00382">
    <property type="entry name" value="AAA"/>
    <property type="match status" value="1"/>
</dbReference>
<dbReference type="KEGG" id="ddt:AAY81_05590"/>
<evidence type="ECO:0000256" key="8">
    <source>
        <dbReference type="ARBA" id="ARBA00022927"/>
    </source>
</evidence>
<keyword evidence="8" id="KW-0653">Protein transport</keyword>
<evidence type="ECO:0000259" key="14">
    <source>
        <dbReference type="PROSITE" id="PS50929"/>
    </source>
</evidence>
<dbReference type="GO" id="GO:0015031">
    <property type="term" value="P:protein transport"/>
    <property type="evidence" value="ECO:0007669"/>
    <property type="project" value="UniProtKB-KW"/>
</dbReference>
<dbReference type="InterPro" id="IPR003439">
    <property type="entry name" value="ABC_transporter-like_ATP-bd"/>
</dbReference>
<feature type="transmembrane region" description="Helical" evidence="12">
    <location>
        <begin position="199"/>
        <end position="224"/>
    </location>
</feature>
<dbReference type="PROSITE" id="PS50893">
    <property type="entry name" value="ABC_TRANSPORTER_2"/>
    <property type="match status" value="1"/>
</dbReference>
<dbReference type="GO" id="GO:0005524">
    <property type="term" value="F:ATP binding"/>
    <property type="evidence" value="ECO:0007669"/>
    <property type="project" value="UniProtKB-KW"/>
</dbReference>
<evidence type="ECO:0000259" key="13">
    <source>
        <dbReference type="PROSITE" id="PS50893"/>
    </source>
</evidence>
<dbReference type="PROSITE" id="PS00211">
    <property type="entry name" value="ABC_TRANSPORTER_1"/>
    <property type="match status" value="1"/>
</dbReference>
<dbReference type="GO" id="GO:0034040">
    <property type="term" value="F:ATPase-coupled lipid transmembrane transporter activity"/>
    <property type="evidence" value="ECO:0007669"/>
    <property type="project" value="TreeGrafter"/>
</dbReference>
<dbReference type="AlphaFoldDB" id="A0A172RY87"/>
<dbReference type="Pfam" id="PF00664">
    <property type="entry name" value="ABC_membrane"/>
    <property type="match status" value="1"/>
</dbReference>
<dbReference type="Gene3D" id="3.90.70.10">
    <property type="entry name" value="Cysteine proteinases"/>
    <property type="match status" value="1"/>
</dbReference>
<dbReference type="PROSITE" id="PS50990">
    <property type="entry name" value="PEPTIDASE_C39"/>
    <property type="match status" value="1"/>
</dbReference>
<dbReference type="InterPro" id="IPR005074">
    <property type="entry name" value="Peptidase_C39"/>
</dbReference>
<evidence type="ECO:0000256" key="5">
    <source>
        <dbReference type="ARBA" id="ARBA00022741"/>
    </source>
</evidence>